<dbReference type="PANTHER" id="PTHR22993:SF9">
    <property type="entry name" value="FORMAMIDOPYRIMIDINE-DNA GLYCOSYLASE"/>
    <property type="match status" value="1"/>
</dbReference>
<dbReference type="Gene3D" id="3.20.190.10">
    <property type="entry name" value="MutM-like, N-terminal"/>
    <property type="match status" value="1"/>
</dbReference>
<dbReference type="AlphaFoldDB" id="A0A1I5AB35"/>
<keyword evidence="19" id="KW-1185">Reference proteome</keyword>
<keyword evidence="10 15" id="KW-0234">DNA repair</keyword>
<dbReference type="OrthoDB" id="9800855at2"/>
<evidence type="ECO:0000259" key="16">
    <source>
        <dbReference type="PROSITE" id="PS51066"/>
    </source>
</evidence>
<dbReference type="Pfam" id="PF01149">
    <property type="entry name" value="Fapy_DNA_glyco"/>
    <property type="match status" value="1"/>
</dbReference>
<keyword evidence="7 15" id="KW-0378">Hydrolase</keyword>
<evidence type="ECO:0000256" key="13">
    <source>
        <dbReference type="ARBA" id="ARBA00023295"/>
    </source>
</evidence>
<reference evidence="19" key="1">
    <citation type="submission" date="2016-10" db="EMBL/GenBank/DDBJ databases">
        <authorList>
            <person name="Varghese N."/>
        </authorList>
    </citation>
    <scope>NUCLEOTIDE SEQUENCE [LARGE SCALE GENOMIC DNA]</scope>
    <source>
        <strain evidence="19">Nsp8</strain>
    </source>
</reference>
<dbReference type="InterPro" id="IPR010663">
    <property type="entry name" value="Znf_FPG/IleRS"/>
</dbReference>
<dbReference type="STRING" id="1266925.GCA_000619905_01097"/>
<name>A0A1I5AB35_9PROT</name>
<dbReference type="InterPro" id="IPR000214">
    <property type="entry name" value="Znf_DNA_glyclase/AP_lyase"/>
</dbReference>
<evidence type="ECO:0000256" key="7">
    <source>
        <dbReference type="ARBA" id="ARBA00022801"/>
    </source>
</evidence>
<evidence type="ECO:0000259" key="17">
    <source>
        <dbReference type="PROSITE" id="PS51068"/>
    </source>
</evidence>
<dbReference type="SMART" id="SM00898">
    <property type="entry name" value="Fapy_DNA_glyco"/>
    <property type="match status" value="1"/>
</dbReference>
<feature type="domain" description="Formamidopyrimidine-DNA glycosylase catalytic" evidence="17">
    <location>
        <begin position="2"/>
        <end position="115"/>
    </location>
</feature>
<dbReference type="InterPro" id="IPR020629">
    <property type="entry name" value="FPG_Glyclase"/>
</dbReference>
<dbReference type="PANTHER" id="PTHR22993">
    <property type="entry name" value="FORMAMIDOPYRIMIDINE-DNA GLYCOSYLASE"/>
    <property type="match status" value="1"/>
</dbReference>
<dbReference type="InterPro" id="IPR015886">
    <property type="entry name" value="H2TH_FPG"/>
</dbReference>
<keyword evidence="12 15" id="KW-0511">Multifunctional enzyme</keyword>
<dbReference type="GO" id="GO:0034039">
    <property type="term" value="F:8-oxo-7,8-dihydroguanine DNA N-glycosylase activity"/>
    <property type="evidence" value="ECO:0007669"/>
    <property type="project" value="TreeGrafter"/>
</dbReference>
<evidence type="ECO:0000256" key="4">
    <source>
        <dbReference type="ARBA" id="ARBA00022723"/>
    </source>
</evidence>
<sequence length="273" mass="30142">MPELPEVEVIRRGIVSRLEGQRVAAVTVRNSHMRWPVPPDLGQTLVGLVIGKVMRRGKYLLFDCARGTLIVHLGMSGSLRLLPATAITAPQKHDHVDLAFENGMILRFRDPRRFGALLWSSTDVTCHKLLAQLGPEPLTEAFNGNLLYKKTRRRSASIKEVLMNSRIVVGVGNIYANEALFQAGINPTTAAGRLGLSRCAKLTRAVKDTLNLAIEAGGSTLRDFVGSDGNPGCFQQRYLVYGRTGQSCRKCGTNIKQIRQGQRSSFYCPHCQR</sequence>
<dbReference type="NCBIfam" id="NF002211">
    <property type="entry name" value="PRK01103.1"/>
    <property type="match status" value="1"/>
</dbReference>
<accession>A0A1I5AB35</accession>
<feature type="domain" description="FPG-type" evidence="16">
    <location>
        <begin position="239"/>
        <end position="273"/>
    </location>
</feature>
<dbReference type="GO" id="GO:0008270">
    <property type="term" value="F:zinc ion binding"/>
    <property type="evidence" value="ECO:0007669"/>
    <property type="project" value="UniProtKB-UniRule"/>
</dbReference>
<dbReference type="EC" id="3.2.2.23" evidence="15"/>
<evidence type="ECO:0000256" key="8">
    <source>
        <dbReference type="ARBA" id="ARBA00022833"/>
    </source>
</evidence>
<dbReference type="InterPro" id="IPR012319">
    <property type="entry name" value="FPG_cat"/>
</dbReference>
<keyword evidence="5 15" id="KW-0227">DNA damage</keyword>
<feature type="active site" description="Schiff-base intermediate with DNA" evidence="15">
    <location>
        <position position="2"/>
    </location>
</feature>
<evidence type="ECO:0000256" key="6">
    <source>
        <dbReference type="ARBA" id="ARBA00022771"/>
    </source>
</evidence>
<evidence type="ECO:0000256" key="9">
    <source>
        <dbReference type="ARBA" id="ARBA00023125"/>
    </source>
</evidence>
<dbReference type="FunFam" id="1.10.8.50:FF:000003">
    <property type="entry name" value="Formamidopyrimidine-DNA glycosylase"/>
    <property type="match status" value="1"/>
</dbReference>
<dbReference type="NCBIfam" id="TIGR00577">
    <property type="entry name" value="fpg"/>
    <property type="match status" value="1"/>
</dbReference>
<dbReference type="Proteomes" id="UP000183107">
    <property type="component" value="Unassembled WGS sequence"/>
</dbReference>
<dbReference type="SMART" id="SM01232">
    <property type="entry name" value="H2TH"/>
    <property type="match status" value="1"/>
</dbReference>
<dbReference type="PROSITE" id="PS51066">
    <property type="entry name" value="ZF_FPG_2"/>
    <property type="match status" value="1"/>
</dbReference>
<evidence type="ECO:0000256" key="11">
    <source>
        <dbReference type="ARBA" id="ARBA00023239"/>
    </source>
</evidence>
<dbReference type="GO" id="GO:0006284">
    <property type="term" value="P:base-excision repair"/>
    <property type="evidence" value="ECO:0007669"/>
    <property type="project" value="InterPro"/>
</dbReference>
<evidence type="ECO:0000256" key="10">
    <source>
        <dbReference type="ARBA" id="ARBA00023204"/>
    </source>
</evidence>
<evidence type="ECO:0000313" key="19">
    <source>
        <dbReference type="Proteomes" id="UP000183107"/>
    </source>
</evidence>
<evidence type="ECO:0000256" key="2">
    <source>
        <dbReference type="ARBA" id="ARBA00009409"/>
    </source>
</evidence>
<feature type="active site" description="Proton donor" evidence="15">
    <location>
        <position position="3"/>
    </location>
</feature>
<evidence type="ECO:0000256" key="3">
    <source>
        <dbReference type="ARBA" id="ARBA00011245"/>
    </source>
</evidence>
<feature type="active site" description="Proton donor; for beta-elimination activity" evidence="15">
    <location>
        <position position="58"/>
    </location>
</feature>
<dbReference type="InterPro" id="IPR015887">
    <property type="entry name" value="DNA_glyclase_Znf_dom_DNA_BS"/>
</dbReference>
<evidence type="ECO:0000256" key="12">
    <source>
        <dbReference type="ARBA" id="ARBA00023268"/>
    </source>
</evidence>
<dbReference type="SUPFAM" id="SSF57716">
    <property type="entry name" value="Glucocorticoid receptor-like (DNA-binding domain)"/>
    <property type="match status" value="1"/>
</dbReference>
<gene>
    <name evidence="15" type="primary">mutM</name>
    <name evidence="15" type="synonym">fpg</name>
    <name evidence="18" type="ORF">SAMN05216386_1296</name>
</gene>
<feature type="binding site" evidence="15">
    <location>
        <position position="93"/>
    </location>
    <ligand>
        <name>DNA</name>
        <dbReference type="ChEBI" id="CHEBI:16991"/>
    </ligand>
</feature>
<comment type="catalytic activity">
    <reaction evidence="14 15">
        <text>2'-deoxyribonucleotide-(2'-deoxyribose 5'-phosphate)-2'-deoxyribonucleotide-DNA = a 3'-end 2'-deoxyribonucleotide-(2,3-dehydro-2,3-deoxyribose 5'-phosphate)-DNA + a 5'-end 5'-phospho-2'-deoxyribonucleoside-DNA + H(+)</text>
        <dbReference type="Rhea" id="RHEA:66592"/>
        <dbReference type="Rhea" id="RHEA-COMP:13180"/>
        <dbReference type="Rhea" id="RHEA-COMP:16897"/>
        <dbReference type="Rhea" id="RHEA-COMP:17067"/>
        <dbReference type="ChEBI" id="CHEBI:15378"/>
        <dbReference type="ChEBI" id="CHEBI:136412"/>
        <dbReference type="ChEBI" id="CHEBI:157695"/>
        <dbReference type="ChEBI" id="CHEBI:167181"/>
        <dbReference type="EC" id="4.2.99.18"/>
    </reaction>
</comment>
<comment type="function">
    <text evidence="15">Involved in base excision repair of DNA damaged by oxidation or by mutagenic agents. Acts as DNA glycosylase that recognizes and removes damaged bases. Has a preference for oxidized purines, such as 7,8-dihydro-8-oxoguanine (8-oxoG). Has AP (apurinic/apyrimidinic) lyase activity and introduces nicks in the DNA strand. Cleaves the DNA backbone by beta-delta elimination to generate a single-strand break at the site of the removed base with both 3'- and 5'-phosphates.</text>
</comment>
<keyword evidence="9 15" id="KW-0238">DNA-binding</keyword>
<dbReference type="CDD" id="cd08966">
    <property type="entry name" value="EcFpg-like_N"/>
    <property type="match status" value="1"/>
</dbReference>
<dbReference type="Pfam" id="PF06827">
    <property type="entry name" value="zf-FPG_IleRS"/>
    <property type="match status" value="1"/>
</dbReference>
<feature type="binding site" evidence="15">
    <location>
        <position position="154"/>
    </location>
    <ligand>
        <name>DNA</name>
        <dbReference type="ChEBI" id="CHEBI:16991"/>
    </ligand>
</feature>
<dbReference type="EC" id="4.2.99.18" evidence="15"/>
<proteinExistence type="inferred from homology"/>
<dbReference type="PROSITE" id="PS51068">
    <property type="entry name" value="FPG_CAT"/>
    <property type="match status" value="1"/>
</dbReference>
<keyword evidence="13 15" id="KW-0326">Glycosidase</keyword>
<comment type="similarity">
    <text evidence="2 15">Belongs to the FPG family.</text>
</comment>
<dbReference type="SUPFAM" id="SSF46946">
    <property type="entry name" value="S13-like H2TH domain"/>
    <property type="match status" value="1"/>
</dbReference>
<feature type="binding site" evidence="15">
    <location>
        <position position="112"/>
    </location>
    <ligand>
        <name>DNA</name>
        <dbReference type="ChEBI" id="CHEBI:16991"/>
    </ligand>
</feature>
<comment type="cofactor">
    <cofactor evidence="15">
        <name>Zn(2+)</name>
        <dbReference type="ChEBI" id="CHEBI:29105"/>
    </cofactor>
    <text evidence="15">Binds 1 zinc ion per subunit.</text>
</comment>
<evidence type="ECO:0000256" key="5">
    <source>
        <dbReference type="ARBA" id="ARBA00022763"/>
    </source>
</evidence>
<dbReference type="Gene3D" id="1.10.8.50">
    <property type="match status" value="1"/>
</dbReference>
<keyword evidence="8 15" id="KW-0862">Zinc</keyword>
<dbReference type="RefSeq" id="WP_074795905.1">
    <property type="nucleotide sequence ID" value="NZ_FOVJ01000002.1"/>
</dbReference>
<organism evidence="18 19">
    <name type="scientific">Nitrosospira briensis</name>
    <dbReference type="NCBI Taxonomy" id="35799"/>
    <lineage>
        <taxon>Bacteria</taxon>
        <taxon>Pseudomonadati</taxon>
        <taxon>Pseudomonadota</taxon>
        <taxon>Betaproteobacteria</taxon>
        <taxon>Nitrosomonadales</taxon>
        <taxon>Nitrosomonadaceae</taxon>
        <taxon>Nitrosospira</taxon>
    </lineage>
</organism>
<evidence type="ECO:0000313" key="18">
    <source>
        <dbReference type="EMBL" id="SFN59685.1"/>
    </source>
</evidence>
<evidence type="ECO:0000256" key="1">
    <source>
        <dbReference type="ARBA" id="ARBA00001668"/>
    </source>
</evidence>
<dbReference type="GO" id="GO:0003684">
    <property type="term" value="F:damaged DNA binding"/>
    <property type="evidence" value="ECO:0007669"/>
    <property type="project" value="InterPro"/>
</dbReference>
<keyword evidence="4 15" id="KW-0479">Metal-binding</keyword>
<comment type="catalytic activity">
    <reaction evidence="1 15">
        <text>Hydrolysis of DNA containing ring-opened 7-methylguanine residues, releasing 2,6-diamino-4-hydroxy-5-(N-methyl)formamidopyrimidine.</text>
        <dbReference type="EC" id="3.2.2.23"/>
    </reaction>
</comment>
<dbReference type="PROSITE" id="PS01242">
    <property type="entry name" value="ZF_FPG_1"/>
    <property type="match status" value="1"/>
</dbReference>
<dbReference type="Pfam" id="PF06831">
    <property type="entry name" value="H2TH"/>
    <property type="match status" value="1"/>
</dbReference>
<dbReference type="InterPro" id="IPR010979">
    <property type="entry name" value="Ribosomal_uS13-like_H2TH"/>
</dbReference>
<dbReference type="FunFam" id="3.20.190.10:FF:000001">
    <property type="entry name" value="Formamidopyrimidine-DNA glycosylase"/>
    <property type="match status" value="1"/>
</dbReference>
<feature type="active site" description="Proton donor; for delta-elimination activity" evidence="15">
    <location>
        <position position="263"/>
    </location>
</feature>
<keyword evidence="11 15" id="KW-0456">Lyase</keyword>
<dbReference type="EMBL" id="FOVJ01000002">
    <property type="protein sequence ID" value="SFN59685.1"/>
    <property type="molecule type" value="Genomic_DNA"/>
</dbReference>
<protein>
    <recommendedName>
        <fullName evidence="15">Formamidopyrimidine-DNA glycosylase</fullName>
        <shortName evidence="15">Fapy-DNA glycosylase</shortName>
        <ecNumber evidence="15">3.2.2.23</ecNumber>
    </recommendedName>
    <alternativeName>
        <fullName evidence="15">DNA-(apurinic or apyrimidinic site) lyase MutM</fullName>
        <shortName evidence="15">AP lyase MutM</shortName>
        <ecNumber evidence="15">4.2.99.18</ecNumber>
    </alternativeName>
</protein>
<evidence type="ECO:0000256" key="15">
    <source>
        <dbReference type="HAMAP-Rule" id="MF_00103"/>
    </source>
</evidence>
<keyword evidence="6 15" id="KW-0863">Zinc-finger</keyword>
<dbReference type="SUPFAM" id="SSF81624">
    <property type="entry name" value="N-terminal domain of MutM-like DNA repair proteins"/>
    <property type="match status" value="1"/>
</dbReference>
<comment type="subunit">
    <text evidence="3 15">Monomer.</text>
</comment>
<dbReference type="InterPro" id="IPR035937">
    <property type="entry name" value="FPG_N"/>
</dbReference>
<evidence type="ECO:0000256" key="14">
    <source>
        <dbReference type="ARBA" id="ARBA00044632"/>
    </source>
</evidence>
<dbReference type="HAMAP" id="MF_00103">
    <property type="entry name" value="Fapy_DNA_glycosyl"/>
    <property type="match status" value="1"/>
</dbReference>
<dbReference type="GO" id="GO:0140078">
    <property type="term" value="F:class I DNA-(apurinic or apyrimidinic site) endonuclease activity"/>
    <property type="evidence" value="ECO:0007669"/>
    <property type="project" value="UniProtKB-EC"/>
</dbReference>